<name>C9YAJ0_CURXX</name>
<organism evidence="3">
    <name type="scientific">Curvibacter symbiont subsp. Hydra magnipapillata</name>
    <dbReference type="NCBI Taxonomy" id="667019"/>
    <lineage>
        <taxon>Bacteria</taxon>
        <taxon>Pseudomonadati</taxon>
        <taxon>Pseudomonadota</taxon>
        <taxon>Betaproteobacteria</taxon>
        <taxon>Burkholderiales</taxon>
        <taxon>Comamonadaceae</taxon>
        <taxon>Curvibacter</taxon>
    </lineage>
</organism>
<accession>C9YAJ0</accession>
<evidence type="ECO:0000259" key="2">
    <source>
        <dbReference type="PROSITE" id="PS50943"/>
    </source>
</evidence>
<evidence type="ECO:0000256" key="1">
    <source>
        <dbReference type="ARBA" id="ARBA00023125"/>
    </source>
</evidence>
<dbReference type="SUPFAM" id="SSF47413">
    <property type="entry name" value="lambda repressor-like DNA-binding domains"/>
    <property type="match status" value="1"/>
</dbReference>
<dbReference type="InterPro" id="IPR010982">
    <property type="entry name" value="Lambda_DNA-bd_dom_sf"/>
</dbReference>
<dbReference type="InterPro" id="IPR050807">
    <property type="entry name" value="TransReg_Diox_bact_type"/>
</dbReference>
<dbReference type="GO" id="GO:0005829">
    <property type="term" value="C:cytosol"/>
    <property type="evidence" value="ECO:0007669"/>
    <property type="project" value="TreeGrafter"/>
</dbReference>
<dbReference type="CDD" id="cd00093">
    <property type="entry name" value="HTH_XRE"/>
    <property type="match status" value="1"/>
</dbReference>
<dbReference type="AlphaFoldDB" id="C9YAJ0"/>
<dbReference type="InterPro" id="IPR001387">
    <property type="entry name" value="Cro/C1-type_HTH"/>
</dbReference>
<dbReference type="PROSITE" id="PS50943">
    <property type="entry name" value="HTH_CROC1"/>
    <property type="match status" value="1"/>
</dbReference>
<dbReference type="PANTHER" id="PTHR46797">
    <property type="entry name" value="HTH-TYPE TRANSCRIPTIONAL REGULATOR"/>
    <property type="match status" value="1"/>
</dbReference>
<dbReference type="Gene3D" id="1.10.260.40">
    <property type="entry name" value="lambda repressor-like DNA-binding domains"/>
    <property type="match status" value="1"/>
</dbReference>
<gene>
    <name evidence="3" type="ORF">Csp_A11410</name>
</gene>
<dbReference type="PANTHER" id="PTHR46797:SF1">
    <property type="entry name" value="METHYLPHOSPHONATE SYNTHASE"/>
    <property type="match status" value="1"/>
</dbReference>
<dbReference type="EMBL" id="FN543104">
    <property type="protein sequence ID" value="CBA29291.1"/>
    <property type="molecule type" value="Genomic_DNA"/>
</dbReference>
<evidence type="ECO:0000313" key="3">
    <source>
        <dbReference type="EMBL" id="CBA29291.1"/>
    </source>
</evidence>
<dbReference type="GO" id="GO:0003677">
    <property type="term" value="F:DNA binding"/>
    <property type="evidence" value="ECO:0007669"/>
    <property type="project" value="UniProtKB-KW"/>
</dbReference>
<proteinExistence type="predicted"/>
<dbReference type="Pfam" id="PF01381">
    <property type="entry name" value="HTH_3"/>
    <property type="match status" value="1"/>
</dbReference>
<dbReference type="GO" id="GO:0003700">
    <property type="term" value="F:DNA-binding transcription factor activity"/>
    <property type="evidence" value="ECO:0007669"/>
    <property type="project" value="TreeGrafter"/>
</dbReference>
<keyword evidence="1" id="KW-0238">DNA-binding</keyword>
<sequence>MLVALGLRIEENRKIQKLTQIEFAEKCNIARNYLSTIESGKANPSLAVLFTISDQLGVPLCKLLQEDKSAYCYSASVKQQDPPLQTWIYVPSKKSKI</sequence>
<reference evidence="3" key="1">
    <citation type="journal article" date="2010" name="Nature">
        <title>The dynamic genome of Hydra.</title>
        <authorList>
            <person name="Chapman J.A."/>
            <person name="Kirkness E.F."/>
            <person name="Simakov O."/>
            <person name="Hampson S.E."/>
            <person name="Mitros T."/>
            <person name="Weinmaier T."/>
            <person name="Rattei T."/>
            <person name="Balasubramanian P.G."/>
            <person name="Borman J."/>
            <person name="Busam D."/>
            <person name="Disbennett K."/>
            <person name="Pfannkoch C."/>
            <person name="Sumin N."/>
            <person name="Sutton G."/>
            <person name="Viswanathan L."/>
            <person name="Walenz B."/>
            <person name="Goodstein D.M."/>
            <person name="Hellsten U."/>
            <person name="Kawashima T."/>
            <person name="Prochnik S.E."/>
            <person name="Putnam N.H."/>
            <person name="Shu S."/>
            <person name="Blumberg B."/>
            <person name="Dana C.E."/>
            <person name="Gee L."/>
            <person name="Kibler D.F."/>
            <person name="Law L."/>
            <person name="Lindgens D."/>
            <person name="Martinez D.E."/>
            <person name="Peng J."/>
            <person name="Wigge P.A."/>
            <person name="Bertulat B."/>
            <person name="Guder C."/>
            <person name="Nakamura Y."/>
            <person name="Ozbek S."/>
            <person name="Watanabe H."/>
            <person name="Khalturin K."/>
            <person name="Hemmrich G."/>
            <person name="Franke A."/>
            <person name="Augustin R."/>
            <person name="Fraune S."/>
            <person name="Hayakawa E."/>
            <person name="Hayakawa S."/>
            <person name="Hirose M."/>
            <person name="Hwang J."/>
            <person name="Ikeo K."/>
            <person name="Nishimiya-Fujisawa C."/>
            <person name="Ogura A."/>
            <person name="Takahashi T."/>
            <person name="Steinmetz P.R."/>
            <person name="Zhang X."/>
            <person name="Aufschnaiter R."/>
            <person name="Eder M.K."/>
            <person name="Gorny A.K."/>
            <person name="Salvenmoser W."/>
            <person name="Heimberg A.M."/>
            <person name="Wheeler B.M."/>
            <person name="Peterson K.J."/>
            <person name="Boettger A."/>
            <person name="Tischler P."/>
            <person name="Wolf A."/>
            <person name="Gojobori T."/>
            <person name="Remington K.A."/>
            <person name="Strausberg R.L."/>
            <person name="Venter J."/>
            <person name="Technau U."/>
            <person name="Hobmayer B."/>
            <person name="Bosch T.C."/>
            <person name="Holstein T.W."/>
            <person name="Fujisawa T."/>
            <person name="Bode H.R."/>
            <person name="David C.N."/>
            <person name="Rokhsar D.S."/>
            <person name="Steele R.E."/>
        </authorList>
    </citation>
    <scope>NUCLEOTIDE SEQUENCE</scope>
</reference>
<protein>
    <recommendedName>
        <fullName evidence="2">HTH cro/C1-type domain-containing protein</fullName>
    </recommendedName>
</protein>
<dbReference type="SMART" id="SM00530">
    <property type="entry name" value="HTH_XRE"/>
    <property type="match status" value="1"/>
</dbReference>
<feature type="domain" description="HTH cro/C1-type" evidence="2">
    <location>
        <begin position="9"/>
        <end position="63"/>
    </location>
</feature>